<dbReference type="Proteomes" id="UP001432014">
    <property type="component" value="Chromosome"/>
</dbReference>
<organism evidence="1 2">
    <name type="scientific">Kitasatospora herbaricolor</name>
    <dbReference type="NCBI Taxonomy" id="68217"/>
    <lineage>
        <taxon>Bacteria</taxon>
        <taxon>Bacillati</taxon>
        <taxon>Actinomycetota</taxon>
        <taxon>Actinomycetes</taxon>
        <taxon>Kitasatosporales</taxon>
        <taxon>Streptomycetaceae</taxon>
        <taxon>Kitasatospora</taxon>
    </lineage>
</organism>
<evidence type="ECO:0000313" key="1">
    <source>
        <dbReference type="EMBL" id="WUS60976.1"/>
    </source>
</evidence>
<name>A0ABZ1WJB7_9ACTN</name>
<dbReference type="EMBL" id="CP108482">
    <property type="protein sequence ID" value="WUS60976.1"/>
    <property type="molecule type" value="Genomic_DNA"/>
</dbReference>
<dbReference type="RefSeq" id="WP_329611635.1">
    <property type="nucleotide sequence ID" value="NZ_CP108482.1"/>
</dbReference>
<keyword evidence="2" id="KW-1185">Reference proteome</keyword>
<proteinExistence type="predicted"/>
<sequence>MADRLPVDTSISAERLKCVVDTLAIPQGEAEGANGVGSGEKFDFDCVVVAVEGCLEGEFGLPEFDSGFEGVAEGDDGLGCFGEGSEGDEVGGGPGAGGGVLQGVFGAVPEVLGKGDCRVFREAAGSSAFAAEAGAVSEVF</sequence>
<accession>A0ABZ1WJB7</accession>
<gene>
    <name evidence="1" type="ORF">OG469_39095</name>
</gene>
<protein>
    <submittedName>
        <fullName evidence="1">Uncharacterized protein</fullName>
    </submittedName>
</protein>
<reference evidence="1 2" key="1">
    <citation type="submission" date="2022-10" db="EMBL/GenBank/DDBJ databases">
        <title>The complete genomes of actinobacterial strains from the NBC collection.</title>
        <authorList>
            <person name="Joergensen T.S."/>
            <person name="Alvarez Arevalo M."/>
            <person name="Sterndorff E.B."/>
            <person name="Faurdal D."/>
            <person name="Vuksanovic O."/>
            <person name="Mourched A.-S."/>
            <person name="Charusanti P."/>
            <person name="Shaw S."/>
            <person name="Blin K."/>
            <person name="Weber T."/>
        </authorList>
    </citation>
    <scope>NUCLEOTIDE SEQUENCE [LARGE SCALE GENOMIC DNA]</scope>
    <source>
        <strain evidence="1 2">NBC_01247</strain>
    </source>
</reference>
<evidence type="ECO:0000313" key="2">
    <source>
        <dbReference type="Proteomes" id="UP001432014"/>
    </source>
</evidence>